<comment type="caution">
    <text evidence="1">The sequence shown here is derived from an EMBL/GenBank/DDBJ whole genome shotgun (WGS) entry which is preliminary data.</text>
</comment>
<evidence type="ECO:0000313" key="2">
    <source>
        <dbReference type="Proteomes" id="UP000605986"/>
    </source>
</evidence>
<dbReference type="OrthoDB" id="5424209at2759"/>
<evidence type="ECO:0000313" key="1">
    <source>
        <dbReference type="EMBL" id="KAF4451739.1"/>
    </source>
</evidence>
<keyword evidence="2" id="KW-1185">Reference proteome</keyword>
<accession>A0A8H4NUH7</accession>
<protein>
    <submittedName>
        <fullName evidence="1">Uncharacterized protein</fullName>
    </submittedName>
</protein>
<organism evidence="1 2">
    <name type="scientific">Fusarium austroafricanum</name>
    <dbReference type="NCBI Taxonomy" id="2364996"/>
    <lineage>
        <taxon>Eukaryota</taxon>
        <taxon>Fungi</taxon>
        <taxon>Dikarya</taxon>
        <taxon>Ascomycota</taxon>
        <taxon>Pezizomycotina</taxon>
        <taxon>Sordariomycetes</taxon>
        <taxon>Hypocreomycetidae</taxon>
        <taxon>Hypocreales</taxon>
        <taxon>Nectriaceae</taxon>
        <taxon>Fusarium</taxon>
        <taxon>Fusarium concolor species complex</taxon>
    </lineage>
</organism>
<dbReference type="EMBL" id="JAADJG010000212">
    <property type="protein sequence ID" value="KAF4451739.1"/>
    <property type="molecule type" value="Genomic_DNA"/>
</dbReference>
<proteinExistence type="predicted"/>
<dbReference type="AlphaFoldDB" id="A0A8H4NUH7"/>
<gene>
    <name evidence="1" type="ORF">F53441_5418</name>
</gene>
<sequence length="233" mass="26824">MARRTSQQLVSVITGWKRVAWLSLLQRPVYITSECPSESHEAISEVIIDEARAILQKHDIPIEKEDDIKVTMRQNAHYGCEIPTLLIVSPWSLEKQNAWEKAVEDMGRVISDRMNKDHIYVEITSPELVQPIYFTSSEDPALNKTWDSVREMVYERLQSFYATKDQTSYIDLGMYGVNPDPKANAMTIYISVSDGSDETLWLKVITDIKSKLESVGWGHVQVHMEHDAAWPWR</sequence>
<reference evidence="1" key="1">
    <citation type="submission" date="2020-01" db="EMBL/GenBank/DDBJ databases">
        <title>Identification and distribution of gene clusters putatively required for synthesis of sphingolipid metabolism inhibitors in phylogenetically diverse species of the filamentous fungus Fusarium.</title>
        <authorList>
            <person name="Kim H.-S."/>
            <person name="Busman M."/>
            <person name="Brown D.W."/>
            <person name="Divon H."/>
            <person name="Uhlig S."/>
            <person name="Proctor R.H."/>
        </authorList>
    </citation>
    <scope>NUCLEOTIDE SEQUENCE</scope>
    <source>
        <strain evidence="1">NRRL 53441</strain>
    </source>
</reference>
<name>A0A8H4NUH7_9HYPO</name>
<dbReference type="Proteomes" id="UP000605986">
    <property type="component" value="Unassembled WGS sequence"/>
</dbReference>